<accession>A0ACD3BC64</accession>
<keyword evidence="2" id="KW-1185">Reference proteome</keyword>
<name>A0ACD3BC64_9AGAR</name>
<dbReference type="Proteomes" id="UP000308600">
    <property type="component" value="Unassembled WGS sequence"/>
</dbReference>
<organism evidence="1 2">
    <name type="scientific">Pluteus cervinus</name>
    <dbReference type="NCBI Taxonomy" id="181527"/>
    <lineage>
        <taxon>Eukaryota</taxon>
        <taxon>Fungi</taxon>
        <taxon>Dikarya</taxon>
        <taxon>Basidiomycota</taxon>
        <taxon>Agaricomycotina</taxon>
        <taxon>Agaricomycetes</taxon>
        <taxon>Agaricomycetidae</taxon>
        <taxon>Agaricales</taxon>
        <taxon>Pluteineae</taxon>
        <taxon>Pluteaceae</taxon>
        <taxon>Pluteus</taxon>
    </lineage>
</organism>
<dbReference type="EMBL" id="ML208262">
    <property type="protein sequence ID" value="TFK75506.1"/>
    <property type="molecule type" value="Genomic_DNA"/>
</dbReference>
<protein>
    <submittedName>
        <fullName evidence="1">Uncharacterized protein</fullName>
    </submittedName>
</protein>
<proteinExistence type="predicted"/>
<reference evidence="1 2" key="1">
    <citation type="journal article" date="2019" name="Nat. Ecol. Evol.">
        <title>Megaphylogeny resolves global patterns of mushroom evolution.</title>
        <authorList>
            <person name="Varga T."/>
            <person name="Krizsan K."/>
            <person name="Foldi C."/>
            <person name="Dima B."/>
            <person name="Sanchez-Garcia M."/>
            <person name="Sanchez-Ramirez S."/>
            <person name="Szollosi G.J."/>
            <person name="Szarkandi J.G."/>
            <person name="Papp V."/>
            <person name="Albert L."/>
            <person name="Andreopoulos W."/>
            <person name="Angelini C."/>
            <person name="Antonin V."/>
            <person name="Barry K.W."/>
            <person name="Bougher N.L."/>
            <person name="Buchanan P."/>
            <person name="Buyck B."/>
            <person name="Bense V."/>
            <person name="Catcheside P."/>
            <person name="Chovatia M."/>
            <person name="Cooper J."/>
            <person name="Damon W."/>
            <person name="Desjardin D."/>
            <person name="Finy P."/>
            <person name="Geml J."/>
            <person name="Haridas S."/>
            <person name="Hughes K."/>
            <person name="Justo A."/>
            <person name="Karasinski D."/>
            <person name="Kautmanova I."/>
            <person name="Kiss B."/>
            <person name="Kocsube S."/>
            <person name="Kotiranta H."/>
            <person name="LaButti K.M."/>
            <person name="Lechner B.E."/>
            <person name="Liimatainen K."/>
            <person name="Lipzen A."/>
            <person name="Lukacs Z."/>
            <person name="Mihaltcheva S."/>
            <person name="Morgado L.N."/>
            <person name="Niskanen T."/>
            <person name="Noordeloos M.E."/>
            <person name="Ohm R.A."/>
            <person name="Ortiz-Santana B."/>
            <person name="Ovrebo C."/>
            <person name="Racz N."/>
            <person name="Riley R."/>
            <person name="Savchenko A."/>
            <person name="Shiryaev A."/>
            <person name="Soop K."/>
            <person name="Spirin V."/>
            <person name="Szebenyi C."/>
            <person name="Tomsovsky M."/>
            <person name="Tulloss R.E."/>
            <person name="Uehling J."/>
            <person name="Grigoriev I.V."/>
            <person name="Vagvolgyi C."/>
            <person name="Papp T."/>
            <person name="Martin F.M."/>
            <person name="Miettinen O."/>
            <person name="Hibbett D.S."/>
            <person name="Nagy L.G."/>
        </authorList>
    </citation>
    <scope>NUCLEOTIDE SEQUENCE [LARGE SCALE GENOMIC DNA]</scope>
    <source>
        <strain evidence="1 2">NL-1719</strain>
    </source>
</reference>
<evidence type="ECO:0000313" key="1">
    <source>
        <dbReference type="EMBL" id="TFK75506.1"/>
    </source>
</evidence>
<gene>
    <name evidence="1" type="ORF">BDN72DRAFT_831760</name>
</gene>
<evidence type="ECO:0000313" key="2">
    <source>
        <dbReference type="Proteomes" id="UP000308600"/>
    </source>
</evidence>
<sequence>MLPPSSSPATSPLIAPTDLDLPSDSEKLIPTDVTTRPPSSASARSSLAWGIETEYETDGDADADGDSDPDNDITATLANASYASISSTSSRLVAQATGALFAKYPKFTPAPAKGQRKKIERVKRRLEMLSRRVAQADKQAKRVVAKAQVRMKGKWLQPDAKVKVDPLAGLKGKERAKYGVWFEPYEEDDEKDDGLGEERTRNGEDEDAQGSSEEEEGVNSGDGEANDGGSEEEEAGLKFGTCALEDVLGAAKASLGTTLGRGGAARRGARGRGAPVRRLVRRDSGP</sequence>